<feature type="region of interest" description="Disordered" evidence="3">
    <location>
        <begin position="67"/>
        <end position="100"/>
    </location>
</feature>
<dbReference type="GO" id="GO:0055028">
    <property type="term" value="C:cortical microtubule"/>
    <property type="evidence" value="ECO:0007669"/>
    <property type="project" value="TreeGrafter"/>
</dbReference>
<proteinExistence type="predicted"/>
<evidence type="ECO:0000256" key="1">
    <source>
        <dbReference type="ARBA" id="ARBA00023054"/>
    </source>
</evidence>
<organism evidence="4 5">
    <name type="scientific">Rubroshorea leprosula</name>
    <dbReference type="NCBI Taxonomy" id="152421"/>
    <lineage>
        <taxon>Eukaryota</taxon>
        <taxon>Viridiplantae</taxon>
        <taxon>Streptophyta</taxon>
        <taxon>Embryophyta</taxon>
        <taxon>Tracheophyta</taxon>
        <taxon>Spermatophyta</taxon>
        <taxon>Magnoliopsida</taxon>
        <taxon>eudicotyledons</taxon>
        <taxon>Gunneridae</taxon>
        <taxon>Pentapetalae</taxon>
        <taxon>rosids</taxon>
        <taxon>malvids</taxon>
        <taxon>Malvales</taxon>
        <taxon>Dipterocarpaceae</taxon>
        <taxon>Rubroshorea</taxon>
    </lineage>
</organism>
<evidence type="ECO:0000256" key="3">
    <source>
        <dbReference type="SAM" id="MobiDB-lite"/>
    </source>
</evidence>
<feature type="region of interest" description="Disordered" evidence="3">
    <location>
        <begin position="483"/>
        <end position="508"/>
    </location>
</feature>
<keyword evidence="5" id="KW-1185">Reference proteome</keyword>
<dbReference type="EMBL" id="BPVZ01000074">
    <property type="protein sequence ID" value="GKV27205.1"/>
    <property type="molecule type" value="Genomic_DNA"/>
</dbReference>
<accession>A0AAV5KRB7</accession>
<dbReference type="AlphaFoldDB" id="A0AAV5KRB7"/>
<dbReference type="Proteomes" id="UP001054252">
    <property type="component" value="Unassembled WGS sequence"/>
</dbReference>
<protein>
    <recommendedName>
        <fullName evidence="6">Protein CHUP1, chloroplastic</fullName>
    </recommendedName>
</protein>
<evidence type="ECO:0000256" key="2">
    <source>
        <dbReference type="SAM" id="Coils"/>
    </source>
</evidence>
<keyword evidence="1 2" id="KW-0175">Coiled coil</keyword>
<feature type="compositionally biased region" description="Basic and acidic residues" evidence="3">
    <location>
        <begin position="582"/>
        <end position="595"/>
    </location>
</feature>
<dbReference type="InterPro" id="IPR040265">
    <property type="entry name" value="CHUP1/IPGA1-like"/>
</dbReference>
<dbReference type="PANTHER" id="PTHR31342">
    <property type="entry name" value="PROTEIN CHUP1, CHLOROPLASTIC"/>
    <property type="match status" value="1"/>
</dbReference>
<feature type="region of interest" description="Disordered" evidence="3">
    <location>
        <begin position="524"/>
        <end position="546"/>
    </location>
</feature>
<feature type="compositionally biased region" description="Polar residues" evidence="3">
    <location>
        <begin position="85"/>
        <end position="100"/>
    </location>
</feature>
<feature type="compositionally biased region" description="Polar residues" evidence="3">
    <location>
        <begin position="527"/>
        <end position="536"/>
    </location>
</feature>
<dbReference type="PANTHER" id="PTHR31342:SF4">
    <property type="entry name" value="ACTIN BINDING PROTEIN FAMILY"/>
    <property type="match status" value="1"/>
</dbReference>
<evidence type="ECO:0000313" key="5">
    <source>
        <dbReference type="Proteomes" id="UP001054252"/>
    </source>
</evidence>
<evidence type="ECO:0008006" key="6">
    <source>
        <dbReference type="Google" id="ProtNLM"/>
    </source>
</evidence>
<gene>
    <name evidence="4" type="ORF">SLEP1_g36402</name>
</gene>
<feature type="coiled-coil region" evidence="2">
    <location>
        <begin position="188"/>
        <end position="401"/>
    </location>
</feature>
<feature type="compositionally biased region" description="Polar residues" evidence="3">
    <location>
        <begin position="497"/>
        <end position="508"/>
    </location>
</feature>
<reference evidence="4 5" key="1">
    <citation type="journal article" date="2021" name="Commun. Biol.">
        <title>The genome of Shorea leprosula (Dipterocarpaceae) highlights the ecological relevance of drought in aseasonal tropical rainforests.</title>
        <authorList>
            <person name="Ng K.K.S."/>
            <person name="Kobayashi M.J."/>
            <person name="Fawcett J.A."/>
            <person name="Hatakeyama M."/>
            <person name="Paape T."/>
            <person name="Ng C.H."/>
            <person name="Ang C.C."/>
            <person name="Tnah L.H."/>
            <person name="Lee C.T."/>
            <person name="Nishiyama T."/>
            <person name="Sese J."/>
            <person name="O'Brien M.J."/>
            <person name="Copetti D."/>
            <person name="Mohd Noor M.I."/>
            <person name="Ong R.C."/>
            <person name="Putra M."/>
            <person name="Sireger I.Z."/>
            <person name="Indrioko S."/>
            <person name="Kosugi Y."/>
            <person name="Izuno A."/>
            <person name="Isagi Y."/>
            <person name="Lee S.L."/>
            <person name="Shimizu K.K."/>
        </authorList>
    </citation>
    <scope>NUCLEOTIDE SEQUENCE [LARGE SCALE GENOMIC DNA]</scope>
    <source>
        <strain evidence="4">214</strain>
    </source>
</reference>
<feature type="region of interest" description="Disordered" evidence="3">
    <location>
        <begin position="567"/>
        <end position="595"/>
    </location>
</feature>
<sequence length="663" mass="75243">MIKKKGLMIFRPWEFMNTVKSFVTMMVGDKRHIKPLLVRFGVALALSFAGFLYSRLRNKMVKPYLPPVSPRSSDHRTEVDDSGANAWQSNDLHSPKTISGSGHVVSVASERFGEEIHIQRSSVDNSMIGLSPSSRHSGDGYLLPEFNNLVKEFDFASTTSGLSPRKGGETPRSDIATPKAFKSAEKDEYDYEQEIKDLRNVVRTLRERERNLEVQLLEYYGLKEQETAVLELQNRLKINNMEAKLFMIKIESLQADKQKLEAQAADQAKIASELEAAKSKIKFLKKKLRHEAEQNQEQLLNLQKRVAWLQEHELKATASDQDIQFKLQRLKVLEGEADELRKSNKRLQIENSELARRLDSTQILANSVLEDPETEALKEMSNCLRQENEELQKEIERLQADRCADVEELVYLRWINACLRYELRNFQAPPGKTVARDLSKSLSPRSESKAKKLILEYANVDEIGERGVSITDTDFDDCSSSHTSYVTDSGDLDDTSVDNSTLTRTNSSSKTKFLSKLRNLIRGKGSGRQSYSQCSSAGKIDPPEDIEFHSRSPSVGIETVSYHQSNSCRFPSPQIPPSISLNDKRSRSLSMDDVKDVKNVERNSDMSSSYAYKRLDDVPDLAHYSQLDQHSDSIQIPDLVKFAEVLQNNRPPKGKHKRSSSFV</sequence>
<dbReference type="GO" id="GO:0072699">
    <property type="term" value="P:protein localization to cortical microtubule cytoskeleton"/>
    <property type="evidence" value="ECO:0007669"/>
    <property type="project" value="TreeGrafter"/>
</dbReference>
<name>A0AAV5KRB7_9ROSI</name>
<evidence type="ECO:0000313" key="4">
    <source>
        <dbReference type="EMBL" id="GKV27205.1"/>
    </source>
</evidence>
<comment type="caution">
    <text evidence="4">The sequence shown here is derived from an EMBL/GenBank/DDBJ whole genome shotgun (WGS) entry which is preliminary data.</text>
</comment>